<comment type="catalytic activity">
    <reaction evidence="1">
        <text>Endonucleolytic cleavage to 5'-phosphomonoester.</text>
        <dbReference type="EC" id="3.1.26.4"/>
    </reaction>
</comment>
<evidence type="ECO:0000256" key="4">
    <source>
        <dbReference type="ARBA" id="ARBA00012180"/>
    </source>
</evidence>
<keyword evidence="8" id="KW-0378">Hydrolase</keyword>
<gene>
    <name evidence="12" type="primary">TDEL0B03440</name>
    <name evidence="12" type="ORF">TDEL_0B03440</name>
</gene>
<evidence type="ECO:0000256" key="7">
    <source>
        <dbReference type="ARBA" id="ARBA00022759"/>
    </source>
</evidence>
<evidence type="ECO:0000256" key="3">
    <source>
        <dbReference type="ARBA" id="ARBA00005300"/>
    </source>
</evidence>
<comment type="similarity">
    <text evidence="3">Belongs to the RNase H family.</text>
</comment>
<dbReference type="InterPro" id="IPR011320">
    <property type="entry name" value="RNase_H1_N"/>
</dbReference>
<dbReference type="SUPFAM" id="SSF55658">
    <property type="entry name" value="L9 N-domain-like"/>
    <property type="match status" value="2"/>
</dbReference>
<dbReference type="STRING" id="1076872.G8ZPC9"/>
<evidence type="ECO:0000256" key="10">
    <source>
        <dbReference type="SAM" id="MobiDB-lite"/>
    </source>
</evidence>
<evidence type="ECO:0000313" key="13">
    <source>
        <dbReference type="Proteomes" id="UP000005627"/>
    </source>
</evidence>
<reference evidence="12 13" key="1">
    <citation type="journal article" date="2011" name="Proc. Natl. Acad. Sci. U.S.A.">
        <title>Evolutionary erosion of yeast sex chromosomes by mating-type switching accidents.</title>
        <authorList>
            <person name="Gordon J.L."/>
            <person name="Armisen D."/>
            <person name="Proux-Wera E."/>
            <person name="Oheigeartaigh S.S."/>
            <person name="Byrne K.P."/>
            <person name="Wolfe K.H."/>
        </authorList>
    </citation>
    <scope>NUCLEOTIDE SEQUENCE [LARGE SCALE GENOMIC DNA]</scope>
    <source>
        <strain evidence="13">ATCC 10662 / CBS 1146 / NBRC 0425 / NCYC 2629 / NRRL Y-866</strain>
    </source>
</reference>
<dbReference type="Gene3D" id="3.30.420.10">
    <property type="entry name" value="Ribonuclease H-like superfamily/Ribonuclease H"/>
    <property type="match status" value="1"/>
</dbReference>
<dbReference type="Proteomes" id="UP000005627">
    <property type="component" value="Chromosome 2"/>
</dbReference>
<dbReference type="GO" id="GO:0046872">
    <property type="term" value="F:metal ion binding"/>
    <property type="evidence" value="ECO:0007669"/>
    <property type="project" value="UniProtKB-KW"/>
</dbReference>
<dbReference type="PROSITE" id="PS50879">
    <property type="entry name" value="RNASE_H_1"/>
    <property type="match status" value="1"/>
</dbReference>
<sequence length="392" mass="44937">MRIVKVHRIYKNLFNNFKQLTRAWRVRKTVIRRQQDVKRFGFFRLNTMPSKGGYYAVQNGRSRGVFNNWSDCKDQVNGYPGARYKKFDTLVEAEAFSIGGNNQRSSSRTNESRSAPAVASKPERTVLSVPSIAVSKLARSSNKISKPKYYSVKSSNANVPSKIFSNWNECQKYVKGRKGLSFKKFEDEMSAKQFMEGKSDPNVDYKHIGITERDFEANYRLPESAHIYNERSNVYCDGSALSNGTSSSTAGYGVYFDDNSEPKISERLRSGLQTNNRAEIKAVSSALDRIWKNLQTNEKKLNYQIKTDSEYVAKLLNDRYFSYTDDQFKAMPNSDLIFPMVKTFIKVKQYYNINSDKFANKGKFTIQWVKGHAGEPGNEYADELARRGAMKH</sequence>
<dbReference type="EMBL" id="HE616743">
    <property type="protein sequence ID" value="CCE90473.1"/>
    <property type="molecule type" value="Genomic_DNA"/>
</dbReference>
<dbReference type="Gene3D" id="3.40.970.10">
    <property type="entry name" value="Ribonuclease H1, N-terminal domain"/>
    <property type="match status" value="2"/>
</dbReference>
<organism evidence="12 13">
    <name type="scientific">Torulaspora delbrueckii</name>
    <name type="common">Yeast</name>
    <name type="synonym">Candida colliculosa</name>
    <dbReference type="NCBI Taxonomy" id="4950"/>
    <lineage>
        <taxon>Eukaryota</taxon>
        <taxon>Fungi</taxon>
        <taxon>Dikarya</taxon>
        <taxon>Ascomycota</taxon>
        <taxon>Saccharomycotina</taxon>
        <taxon>Saccharomycetes</taxon>
        <taxon>Saccharomycetales</taxon>
        <taxon>Saccharomycetaceae</taxon>
        <taxon>Torulaspora</taxon>
    </lineage>
</organism>
<dbReference type="HOGENOM" id="CLU_030894_0_0_1"/>
<evidence type="ECO:0000256" key="1">
    <source>
        <dbReference type="ARBA" id="ARBA00000077"/>
    </source>
</evidence>
<dbReference type="Pfam" id="PF01693">
    <property type="entry name" value="Cauli_VI"/>
    <property type="match status" value="2"/>
</dbReference>
<proteinExistence type="inferred from homology"/>
<keyword evidence="6" id="KW-0479">Metal-binding</keyword>
<dbReference type="OrthoDB" id="407198at2759"/>
<dbReference type="SUPFAM" id="SSF53098">
    <property type="entry name" value="Ribonuclease H-like"/>
    <property type="match status" value="1"/>
</dbReference>
<dbReference type="InterPro" id="IPR009027">
    <property type="entry name" value="Ribosomal_bL9/RNase_H1_N"/>
</dbReference>
<dbReference type="GO" id="GO:0004523">
    <property type="term" value="F:RNA-DNA hybrid ribonuclease activity"/>
    <property type="evidence" value="ECO:0007669"/>
    <property type="project" value="UniProtKB-EC"/>
</dbReference>
<keyword evidence="7" id="KW-0255">Endonuclease</keyword>
<dbReference type="EC" id="3.1.26.4" evidence="4"/>
<evidence type="ECO:0000256" key="2">
    <source>
        <dbReference type="ARBA" id="ARBA00001946"/>
    </source>
</evidence>
<keyword evidence="13" id="KW-1185">Reference proteome</keyword>
<dbReference type="InParanoid" id="G8ZPC9"/>
<name>G8ZPC9_TORDE</name>
<evidence type="ECO:0000256" key="5">
    <source>
        <dbReference type="ARBA" id="ARBA00022722"/>
    </source>
</evidence>
<dbReference type="FunFam" id="3.40.970.10:FF:000001">
    <property type="entry name" value="Ribonuclease H1"/>
    <property type="match status" value="1"/>
</dbReference>
<keyword evidence="5" id="KW-0540">Nuclease</keyword>
<dbReference type="InterPro" id="IPR012337">
    <property type="entry name" value="RNaseH-like_sf"/>
</dbReference>
<feature type="domain" description="RNase H type-1" evidence="11">
    <location>
        <begin position="228"/>
        <end position="390"/>
    </location>
</feature>
<comment type="cofactor">
    <cofactor evidence="2">
        <name>Mg(2+)</name>
        <dbReference type="ChEBI" id="CHEBI:18420"/>
    </cofactor>
</comment>
<evidence type="ECO:0000313" key="12">
    <source>
        <dbReference type="EMBL" id="CCE90473.1"/>
    </source>
</evidence>
<dbReference type="PANTHER" id="PTHR10642:SF26">
    <property type="entry name" value="RIBONUCLEASE H1"/>
    <property type="match status" value="1"/>
</dbReference>
<dbReference type="GO" id="GO:0003676">
    <property type="term" value="F:nucleic acid binding"/>
    <property type="evidence" value="ECO:0007669"/>
    <property type="project" value="InterPro"/>
</dbReference>
<feature type="region of interest" description="Disordered" evidence="10">
    <location>
        <begin position="100"/>
        <end position="122"/>
    </location>
</feature>
<dbReference type="GO" id="GO:0043137">
    <property type="term" value="P:DNA replication, removal of RNA primer"/>
    <property type="evidence" value="ECO:0007669"/>
    <property type="project" value="TreeGrafter"/>
</dbReference>
<feature type="compositionally biased region" description="Polar residues" evidence="10">
    <location>
        <begin position="100"/>
        <end position="113"/>
    </location>
</feature>
<dbReference type="KEGG" id="tdl:TDEL_0B03440"/>
<dbReference type="AlphaFoldDB" id="G8ZPC9"/>
<evidence type="ECO:0000256" key="8">
    <source>
        <dbReference type="ARBA" id="ARBA00022801"/>
    </source>
</evidence>
<dbReference type="InterPro" id="IPR037056">
    <property type="entry name" value="RNase_H1_N_sf"/>
</dbReference>
<evidence type="ECO:0000259" key="11">
    <source>
        <dbReference type="PROSITE" id="PS50879"/>
    </source>
</evidence>
<dbReference type="InterPro" id="IPR002156">
    <property type="entry name" value="RNaseH_domain"/>
</dbReference>
<keyword evidence="9" id="KW-0460">Magnesium</keyword>
<evidence type="ECO:0000256" key="9">
    <source>
        <dbReference type="ARBA" id="ARBA00022842"/>
    </source>
</evidence>
<protein>
    <recommendedName>
        <fullName evidence="4">ribonuclease H</fullName>
        <ecNumber evidence="4">3.1.26.4</ecNumber>
    </recommendedName>
</protein>
<dbReference type="InterPro" id="IPR036397">
    <property type="entry name" value="RNaseH_sf"/>
</dbReference>
<dbReference type="FunCoup" id="G8ZPC9">
    <property type="interactions" value="274"/>
</dbReference>
<dbReference type="GeneID" id="11504473"/>
<evidence type="ECO:0000256" key="6">
    <source>
        <dbReference type="ARBA" id="ARBA00022723"/>
    </source>
</evidence>
<accession>G8ZPC9</accession>
<dbReference type="RefSeq" id="XP_003679684.1">
    <property type="nucleotide sequence ID" value="XM_003679636.1"/>
</dbReference>
<dbReference type="InterPro" id="IPR050092">
    <property type="entry name" value="RNase_H"/>
</dbReference>
<dbReference type="Pfam" id="PF00075">
    <property type="entry name" value="RNase_H"/>
    <property type="match status" value="1"/>
</dbReference>
<dbReference type="CDD" id="cd09280">
    <property type="entry name" value="RNase_HI_eukaryote_like"/>
    <property type="match status" value="1"/>
</dbReference>
<dbReference type="eggNOG" id="KOG3752">
    <property type="taxonomic scope" value="Eukaryota"/>
</dbReference>
<dbReference type="PANTHER" id="PTHR10642">
    <property type="entry name" value="RIBONUCLEASE H1"/>
    <property type="match status" value="1"/>
</dbReference>